<gene>
    <name evidence="3" type="ORF">SAY87_011033</name>
</gene>
<dbReference type="InterPro" id="IPR040382">
    <property type="entry name" value="NOL10/Enp2"/>
</dbReference>
<dbReference type="GO" id="GO:0000462">
    <property type="term" value="P:maturation of SSU-rRNA from tricistronic rRNA transcript (SSU-rRNA, 5.8S rRNA, LSU-rRNA)"/>
    <property type="evidence" value="ECO:0007669"/>
    <property type="project" value="TreeGrafter"/>
</dbReference>
<protein>
    <recommendedName>
        <fullName evidence="2">Nucleolar protein 10-like N-terminal domain-containing protein</fullName>
    </recommendedName>
</protein>
<accession>A0AAN7GIQ1</accession>
<dbReference type="PANTHER" id="PTHR14927:SF0">
    <property type="entry name" value="NUCLEOLAR PROTEIN 10"/>
    <property type="match status" value="1"/>
</dbReference>
<reference evidence="3 4" key="1">
    <citation type="journal article" date="2023" name="Hortic Res">
        <title>Pangenome of water caltrop reveals structural variations and asymmetric subgenome divergence after allopolyploidization.</title>
        <authorList>
            <person name="Zhang X."/>
            <person name="Chen Y."/>
            <person name="Wang L."/>
            <person name="Yuan Y."/>
            <person name="Fang M."/>
            <person name="Shi L."/>
            <person name="Lu R."/>
            <person name="Comes H.P."/>
            <person name="Ma Y."/>
            <person name="Chen Y."/>
            <person name="Huang G."/>
            <person name="Zhou Y."/>
            <person name="Zheng Z."/>
            <person name="Qiu Y."/>
        </authorList>
    </citation>
    <scope>NUCLEOTIDE SEQUENCE [LARGE SCALE GENOMIC DNA]</scope>
    <source>
        <tissue evidence="3">Roots</tissue>
    </source>
</reference>
<dbReference type="GO" id="GO:0032040">
    <property type="term" value="C:small-subunit processome"/>
    <property type="evidence" value="ECO:0007669"/>
    <property type="project" value="TreeGrafter"/>
</dbReference>
<name>A0AAN7GIQ1_9MYRT</name>
<evidence type="ECO:0000256" key="1">
    <source>
        <dbReference type="SAM" id="MobiDB-lite"/>
    </source>
</evidence>
<feature type="region of interest" description="Disordered" evidence="1">
    <location>
        <begin position="130"/>
        <end position="187"/>
    </location>
</feature>
<dbReference type="GO" id="GO:0030686">
    <property type="term" value="C:90S preribosome"/>
    <property type="evidence" value="ECO:0007669"/>
    <property type="project" value="TreeGrafter"/>
</dbReference>
<organism evidence="3 4">
    <name type="scientific">Trapa incisa</name>
    <dbReference type="NCBI Taxonomy" id="236973"/>
    <lineage>
        <taxon>Eukaryota</taxon>
        <taxon>Viridiplantae</taxon>
        <taxon>Streptophyta</taxon>
        <taxon>Embryophyta</taxon>
        <taxon>Tracheophyta</taxon>
        <taxon>Spermatophyta</taxon>
        <taxon>Magnoliopsida</taxon>
        <taxon>eudicotyledons</taxon>
        <taxon>Gunneridae</taxon>
        <taxon>Pentapetalae</taxon>
        <taxon>rosids</taxon>
        <taxon>malvids</taxon>
        <taxon>Myrtales</taxon>
        <taxon>Lythraceae</taxon>
        <taxon>Trapa</taxon>
    </lineage>
</organism>
<dbReference type="PANTHER" id="PTHR14927">
    <property type="entry name" value="NUCLEOLAR PROTEIN 10"/>
    <property type="match status" value="1"/>
</dbReference>
<dbReference type="InterPro" id="IPR056551">
    <property type="entry name" value="Beta-prop_NOL10_N"/>
</dbReference>
<dbReference type="SUPFAM" id="SSF50978">
    <property type="entry name" value="WD40 repeat-like"/>
    <property type="match status" value="1"/>
</dbReference>
<sequence>MQRLEMIQHLSFETATTKIMATPDGEYLNASASSPDLYWINLEQGRFLSPLSTRSPALNVVTRSKLHGLVVCGGEDGAVECFGMRSRSSVGRINAVAPPGYLDQPASASASASASSEIRPMPMNVAAAVDRSRKAGDMDGDGPYGADAVPPRPAARPAAAASAAAASPNGAGAHHVPPPPLSPLPAG</sequence>
<dbReference type="InterPro" id="IPR036322">
    <property type="entry name" value="WD40_repeat_dom_sf"/>
</dbReference>
<dbReference type="Proteomes" id="UP001345219">
    <property type="component" value="Chromosome 9"/>
</dbReference>
<evidence type="ECO:0000313" key="4">
    <source>
        <dbReference type="Proteomes" id="UP001345219"/>
    </source>
</evidence>
<feature type="compositionally biased region" description="Pro residues" evidence="1">
    <location>
        <begin position="176"/>
        <end position="187"/>
    </location>
</feature>
<dbReference type="EMBL" id="JAXIOK010000022">
    <property type="protein sequence ID" value="KAK4744721.1"/>
    <property type="molecule type" value="Genomic_DNA"/>
</dbReference>
<evidence type="ECO:0000313" key="3">
    <source>
        <dbReference type="EMBL" id="KAK4744721.1"/>
    </source>
</evidence>
<feature type="domain" description="Nucleolar protein 10-like N-terminal" evidence="2">
    <location>
        <begin position="26"/>
        <end position="102"/>
    </location>
</feature>
<evidence type="ECO:0000259" key="2">
    <source>
        <dbReference type="Pfam" id="PF23098"/>
    </source>
</evidence>
<keyword evidence="4" id="KW-1185">Reference proteome</keyword>
<dbReference type="AlphaFoldDB" id="A0AAN7GIQ1"/>
<dbReference type="Pfam" id="PF23098">
    <property type="entry name" value="Beta-prop_NOL10_N"/>
    <property type="match status" value="1"/>
</dbReference>
<proteinExistence type="predicted"/>
<comment type="caution">
    <text evidence="3">The sequence shown here is derived from an EMBL/GenBank/DDBJ whole genome shotgun (WGS) entry which is preliminary data.</text>
</comment>
<feature type="compositionally biased region" description="Low complexity" evidence="1">
    <location>
        <begin position="155"/>
        <end position="173"/>
    </location>
</feature>